<dbReference type="Proteomes" id="UP000184387">
    <property type="component" value="Unassembled WGS sequence"/>
</dbReference>
<dbReference type="PANTHER" id="PTHR45947:SF3">
    <property type="entry name" value="SULFOQUINOVOSYL TRANSFERASE SQD2"/>
    <property type="match status" value="1"/>
</dbReference>
<feature type="domain" description="Glycosyl transferase family 1" evidence="1">
    <location>
        <begin position="198"/>
        <end position="353"/>
    </location>
</feature>
<accession>A0A1M6NAG3</accession>
<dbReference type="InterPro" id="IPR050194">
    <property type="entry name" value="Glycosyltransferase_grp1"/>
</dbReference>
<evidence type="ECO:0000313" key="3">
    <source>
        <dbReference type="EMBL" id="SHJ92718.1"/>
    </source>
</evidence>
<evidence type="ECO:0000259" key="2">
    <source>
        <dbReference type="Pfam" id="PF13439"/>
    </source>
</evidence>
<dbReference type="AlphaFoldDB" id="A0A1M6NAG3"/>
<proteinExistence type="predicted"/>
<dbReference type="RefSeq" id="WP_073137554.1">
    <property type="nucleotide sequence ID" value="NZ_FQZF01000025.1"/>
</dbReference>
<dbReference type="PANTHER" id="PTHR45947">
    <property type="entry name" value="SULFOQUINOVOSYL TRANSFERASE SQD2"/>
    <property type="match status" value="1"/>
</dbReference>
<name>A0A1M6NAG3_9PROT</name>
<dbReference type="Pfam" id="PF13439">
    <property type="entry name" value="Glyco_transf_4"/>
    <property type="match status" value="1"/>
</dbReference>
<dbReference type="EMBL" id="FQZF01000025">
    <property type="protein sequence ID" value="SHJ92718.1"/>
    <property type="molecule type" value="Genomic_DNA"/>
</dbReference>
<sequence length="375" mass="41085">MNAPFIAVAAPPRQPLVLSVFPTFAVGGAQVRFAALANRQGARWRHAIVSLDGQFGCAERLAAGVPFERITFRTAPGEPLPLRLRRIRAVIRALRPDALVTSNWGSVEWAIANLGPARIRHLHTEDGFGPDEAEGQKRRRVIFRALTLRWSSIALPSSVLLRSAREQWRLPERRLHLVPNGLDLRRFRRDGPAAAIEVPGRGPLIGTVAALRREKNIGRLLQAVALLRRQGVAMRLAVIGEGPERQDLEELAASLEIQDRVRFTGHLRDPAAAYRALDGFALSSDTEQMPFSVLEAMASGLPVVSTDVGDVRLMLSAENRALVTPPDASALAAALRRMVEDGPLRAALGAANRAKAEAEYDEIRMFDTYARLIDG</sequence>
<keyword evidence="3" id="KW-0808">Transferase</keyword>
<dbReference type="InterPro" id="IPR028098">
    <property type="entry name" value="Glyco_trans_4-like_N"/>
</dbReference>
<dbReference type="InterPro" id="IPR001296">
    <property type="entry name" value="Glyco_trans_1"/>
</dbReference>
<dbReference type="Gene3D" id="3.40.50.2000">
    <property type="entry name" value="Glycogen Phosphorylase B"/>
    <property type="match status" value="2"/>
</dbReference>
<feature type="domain" description="Glycosyltransferase subfamily 4-like N-terminal" evidence="2">
    <location>
        <begin position="26"/>
        <end position="186"/>
    </location>
</feature>
<dbReference type="GO" id="GO:0016758">
    <property type="term" value="F:hexosyltransferase activity"/>
    <property type="evidence" value="ECO:0007669"/>
    <property type="project" value="TreeGrafter"/>
</dbReference>
<dbReference type="STRING" id="198092.SAMN02745194_03753"/>
<keyword evidence="4" id="KW-1185">Reference proteome</keyword>
<organism evidence="3 4">
    <name type="scientific">Muricoccus roseus</name>
    <dbReference type="NCBI Taxonomy" id="198092"/>
    <lineage>
        <taxon>Bacteria</taxon>
        <taxon>Pseudomonadati</taxon>
        <taxon>Pseudomonadota</taxon>
        <taxon>Alphaproteobacteria</taxon>
        <taxon>Acetobacterales</taxon>
        <taxon>Roseomonadaceae</taxon>
        <taxon>Muricoccus</taxon>
    </lineage>
</organism>
<evidence type="ECO:0000259" key="1">
    <source>
        <dbReference type="Pfam" id="PF00534"/>
    </source>
</evidence>
<gene>
    <name evidence="3" type="ORF">SAMN02745194_03753</name>
</gene>
<reference evidence="3 4" key="1">
    <citation type="submission" date="2016-11" db="EMBL/GenBank/DDBJ databases">
        <authorList>
            <person name="Jaros S."/>
            <person name="Januszkiewicz K."/>
            <person name="Wedrychowicz H."/>
        </authorList>
    </citation>
    <scope>NUCLEOTIDE SEQUENCE [LARGE SCALE GENOMIC DNA]</scope>
    <source>
        <strain evidence="3 4">DSM 14916</strain>
    </source>
</reference>
<protein>
    <submittedName>
        <fullName evidence="3">Glycosyltransferase involved in cell wall bisynthesis</fullName>
    </submittedName>
</protein>
<dbReference type="OrthoDB" id="9790710at2"/>
<dbReference type="Pfam" id="PF00534">
    <property type="entry name" value="Glycos_transf_1"/>
    <property type="match status" value="1"/>
</dbReference>
<evidence type="ECO:0000313" key="4">
    <source>
        <dbReference type="Proteomes" id="UP000184387"/>
    </source>
</evidence>
<dbReference type="SUPFAM" id="SSF53756">
    <property type="entry name" value="UDP-Glycosyltransferase/glycogen phosphorylase"/>
    <property type="match status" value="1"/>
</dbReference>